<dbReference type="PANTHER" id="PTHR43135">
    <property type="entry name" value="ALPHA-D-RIBOSE 1-METHYLPHOSPHONATE 5-TRIPHOSPHATE DIPHOSPHATASE"/>
    <property type="match status" value="1"/>
</dbReference>
<dbReference type="EMBL" id="JAULSW010000008">
    <property type="protein sequence ID" value="KAK3372007.1"/>
    <property type="molecule type" value="Genomic_DNA"/>
</dbReference>
<feature type="compositionally biased region" description="Acidic residues" evidence="1">
    <location>
        <begin position="447"/>
        <end position="468"/>
    </location>
</feature>
<dbReference type="InterPro" id="IPR051781">
    <property type="entry name" value="Metallo-dep_Hydrolase"/>
</dbReference>
<dbReference type="Pfam" id="PF01979">
    <property type="entry name" value="Amidohydro_1"/>
    <property type="match status" value="1"/>
</dbReference>
<dbReference type="InterPro" id="IPR011059">
    <property type="entry name" value="Metal-dep_hydrolase_composite"/>
</dbReference>
<dbReference type="Gene3D" id="2.30.40.10">
    <property type="entry name" value="Urease, subunit C, domain 1"/>
    <property type="match status" value="1"/>
</dbReference>
<feature type="domain" description="Amidohydrolase-related" evidence="2">
    <location>
        <begin position="68"/>
        <end position="427"/>
    </location>
</feature>
<evidence type="ECO:0000313" key="4">
    <source>
        <dbReference type="Proteomes" id="UP001285441"/>
    </source>
</evidence>
<dbReference type="InterPro" id="IPR006680">
    <property type="entry name" value="Amidohydro-rel"/>
</dbReference>
<evidence type="ECO:0000313" key="3">
    <source>
        <dbReference type="EMBL" id="KAK3372007.1"/>
    </source>
</evidence>
<dbReference type="InterPro" id="IPR057744">
    <property type="entry name" value="OTAase-like"/>
</dbReference>
<reference evidence="3" key="2">
    <citation type="submission" date="2023-06" db="EMBL/GenBank/DDBJ databases">
        <authorList>
            <consortium name="Lawrence Berkeley National Laboratory"/>
            <person name="Haridas S."/>
            <person name="Hensen N."/>
            <person name="Bonometti L."/>
            <person name="Westerberg I."/>
            <person name="Brannstrom I.O."/>
            <person name="Guillou S."/>
            <person name="Cros-Aarteil S."/>
            <person name="Calhoun S."/>
            <person name="Kuo A."/>
            <person name="Mondo S."/>
            <person name="Pangilinan J."/>
            <person name="Riley R."/>
            <person name="LaButti K."/>
            <person name="Andreopoulos B."/>
            <person name="Lipzen A."/>
            <person name="Chen C."/>
            <person name="Yanf M."/>
            <person name="Daum C."/>
            <person name="Ng V."/>
            <person name="Clum A."/>
            <person name="Steindorff A."/>
            <person name="Ohm R."/>
            <person name="Martin F."/>
            <person name="Silar P."/>
            <person name="Natvig D."/>
            <person name="Lalanne C."/>
            <person name="Gautier V."/>
            <person name="Ament-velasquez S.L."/>
            <person name="Kruys A."/>
            <person name="Hutchinson M.I."/>
            <person name="Powell A.J."/>
            <person name="Barry K."/>
            <person name="Miller A.N."/>
            <person name="Grigoriev I.V."/>
            <person name="Debuchy R."/>
            <person name="Gladieux P."/>
            <person name="Thoren M.H."/>
            <person name="Johannesson H."/>
        </authorList>
    </citation>
    <scope>NUCLEOTIDE SEQUENCE</scope>
    <source>
        <strain evidence="3">CBS 232.78</strain>
    </source>
</reference>
<dbReference type="CDD" id="cd01299">
    <property type="entry name" value="Met_dep_hydrolase_A"/>
    <property type="match status" value="1"/>
</dbReference>
<accession>A0AAE0K9G7</accession>
<proteinExistence type="predicted"/>
<dbReference type="GO" id="GO:0016810">
    <property type="term" value="F:hydrolase activity, acting on carbon-nitrogen (but not peptide) bonds"/>
    <property type="evidence" value="ECO:0007669"/>
    <property type="project" value="InterPro"/>
</dbReference>
<evidence type="ECO:0000256" key="1">
    <source>
        <dbReference type="SAM" id="MobiDB-lite"/>
    </source>
</evidence>
<reference evidence="3" key="1">
    <citation type="journal article" date="2023" name="Mol. Phylogenet. Evol.">
        <title>Genome-scale phylogeny and comparative genomics of the fungal order Sordariales.</title>
        <authorList>
            <person name="Hensen N."/>
            <person name="Bonometti L."/>
            <person name="Westerberg I."/>
            <person name="Brannstrom I.O."/>
            <person name="Guillou S."/>
            <person name="Cros-Aarteil S."/>
            <person name="Calhoun S."/>
            <person name="Haridas S."/>
            <person name="Kuo A."/>
            <person name="Mondo S."/>
            <person name="Pangilinan J."/>
            <person name="Riley R."/>
            <person name="LaButti K."/>
            <person name="Andreopoulos B."/>
            <person name="Lipzen A."/>
            <person name="Chen C."/>
            <person name="Yan M."/>
            <person name="Daum C."/>
            <person name="Ng V."/>
            <person name="Clum A."/>
            <person name="Steindorff A."/>
            <person name="Ohm R.A."/>
            <person name="Martin F."/>
            <person name="Silar P."/>
            <person name="Natvig D.O."/>
            <person name="Lalanne C."/>
            <person name="Gautier V."/>
            <person name="Ament-Velasquez S.L."/>
            <person name="Kruys A."/>
            <person name="Hutchinson M.I."/>
            <person name="Powell A.J."/>
            <person name="Barry K."/>
            <person name="Miller A.N."/>
            <person name="Grigoriev I.V."/>
            <person name="Debuchy R."/>
            <person name="Gladieux P."/>
            <person name="Hiltunen Thoren M."/>
            <person name="Johannesson H."/>
        </authorList>
    </citation>
    <scope>NUCLEOTIDE SEQUENCE</scope>
    <source>
        <strain evidence="3">CBS 232.78</strain>
    </source>
</reference>
<keyword evidence="4" id="KW-1185">Reference proteome</keyword>
<organism evidence="3 4">
    <name type="scientific">Podospora didyma</name>
    <dbReference type="NCBI Taxonomy" id="330526"/>
    <lineage>
        <taxon>Eukaryota</taxon>
        <taxon>Fungi</taxon>
        <taxon>Dikarya</taxon>
        <taxon>Ascomycota</taxon>
        <taxon>Pezizomycotina</taxon>
        <taxon>Sordariomycetes</taxon>
        <taxon>Sordariomycetidae</taxon>
        <taxon>Sordariales</taxon>
        <taxon>Podosporaceae</taxon>
        <taxon>Podospora</taxon>
    </lineage>
</organism>
<protein>
    <recommendedName>
        <fullName evidence="2">Amidohydrolase-related domain-containing protein</fullName>
    </recommendedName>
</protein>
<feature type="region of interest" description="Disordered" evidence="1">
    <location>
        <begin position="442"/>
        <end position="468"/>
    </location>
</feature>
<dbReference type="SUPFAM" id="SSF51338">
    <property type="entry name" value="Composite domain of metallo-dependent hydrolases"/>
    <property type="match status" value="1"/>
</dbReference>
<evidence type="ECO:0000259" key="2">
    <source>
        <dbReference type="Pfam" id="PF01979"/>
    </source>
</evidence>
<dbReference type="AlphaFoldDB" id="A0AAE0K9G7"/>
<gene>
    <name evidence="3" type="ORF">B0H63DRAFT_285892</name>
</gene>
<dbReference type="PANTHER" id="PTHR43135:SF3">
    <property type="entry name" value="ALPHA-D-RIBOSE 1-METHYLPHOSPHONATE 5-TRIPHOSPHATE DIPHOSPHATASE"/>
    <property type="match status" value="1"/>
</dbReference>
<dbReference type="SUPFAM" id="SSF51556">
    <property type="entry name" value="Metallo-dependent hydrolases"/>
    <property type="match status" value="1"/>
</dbReference>
<dbReference type="Gene3D" id="3.20.20.140">
    <property type="entry name" value="Metal-dependent hydrolases"/>
    <property type="match status" value="1"/>
</dbReference>
<name>A0AAE0K9G7_9PEZI</name>
<sequence length="468" mass="51355">MARANGTFMVHTSLLFNPSTKSFLKDITIVVDRDSGSIARVVKRAAEPGDTRRKLTLAAGDVDLRGKVVLPGFVDSHSHIFLHAYAERSATEQMRDESAVERTVRATNHARAALLAGYTTYRDLGTEALGNADANFRDCINRGLIPGPRMFVITEAIASNGSYEIRVENTTPGMGLVVPRASDPADGPQGVRAAVRRRVGAGADLIKFYADYRRKIMRFPPSKTQGIRFLPARPNPAVPLFSQEEMDMIVQEAKLAEMPVAAHAIETRTALMAARAGVTTVEHIFEDTHGDMEELFQVMRKNKVIWVPTLAIGEIEVPDDMFQAHKVAVKKAHESGVRLATGGDTGPFNHGLNAREMEIMIEAGVPVEDVLEACTVGGWEACGGDLCGFRFGWFEKGNRADIIALDTDPRMDKKALRKVSFVMKDGRIWKQNGVAVDMISNSMWPPSEDEAEEGSSEEWTDLGGDEAW</sequence>
<dbReference type="Proteomes" id="UP001285441">
    <property type="component" value="Unassembled WGS sequence"/>
</dbReference>
<dbReference type="InterPro" id="IPR032466">
    <property type="entry name" value="Metal_Hydrolase"/>
</dbReference>
<comment type="caution">
    <text evidence="3">The sequence shown here is derived from an EMBL/GenBank/DDBJ whole genome shotgun (WGS) entry which is preliminary data.</text>
</comment>